<dbReference type="InterPro" id="IPR001753">
    <property type="entry name" value="Enoyl-CoA_hydra/iso"/>
</dbReference>
<evidence type="ECO:0000256" key="4">
    <source>
        <dbReference type="RuleBase" id="RU003707"/>
    </source>
</evidence>
<evidence type="ECO:0000256" key="3">
    <source>
        <dbReference type="ARBA" id="ARBA00023239"/>
    </source>
</evidence>
<dbReference type="PANTHER" id="PTHR11941:SF169">
    <property type="entry name" value="(7AS)-7A-METHYL-1,5-DIOXO-2,3,5,6,7,7A-HEXAHYDRO-1H-INDENE-CARBOXYL-COA HYDROLASE"/>
    <property type="match status" value="1"/>
</dbReference>
<keyword evidence="3 5" id="KW-0456">Lyase</keyword>
<dbReference type="Gene3D" id="3.90.226.10">
    <property type="entry name" value="2-enoyl-CoA Hydratase, Chain A, domain 1"/>
    <property type="match status" value="1"/>
</dbReference>
<dbReference type="Gene3D" id="1.10.12.10">
    <property type="entry name" value="Lyase 2-enoyl-coa Hydratase, Chain A, domain 2"/>
    <property type="match status" value="1"/>
</dbReference>
<dbReference type="InterPro" id="IPR014748">
    <property type="entry name" value="Enoyl-CoA_hydra_C"/>
</dbReference>
<dbReference type="GO" id="GO:0016829">
    <property type="term" value="F:lyase activity"/>
    <property type="evidence" value="ECO:0007669"/>
    <property type="project" value="UniProtKB-KW"/>
</dbReference>
<dbReference type="RefSeq" id="WP_003808209.1">
    <property type="nucleotide sequence ID" value="NC_019382.1"/>
</dbReference>
<dbReference type="PANTHER" id="PTHR11941">
    <property type="entry name" value="ENOYL-COA HYDRATASE-RELATED"/>
    <property type="match status" value="1"/>
</dbReference>
<dbReference type="GO" id="GO:0006635">
    <property type="term" value="P:fatty acid beta-oxidation"/>
    <property type="evidence" value="ECO:0007669"/>
    <property type="project" value="TreeGrafter"/>
</dbReference>
<dbReference type="AlphaFoldDB" id="A0A0C6P502"/>
<dbReference type="CDD" id="cd06558">
    <property type="entry name" value="crotonase-like"/>
    <property type="match status" value="1"/>
</dbReference>
<comment type="similarity">
    <text evidence="1 4">Belongs to the enoyl-CoA hydratase/isomerase family.</text>
</comment>
<evidence type="ECO:0000256" key="2">
    <source>
        <dbReference type="ARBA" id="ARBA00023098"/>
    </source>
</evidence>
<proteinExistence type="inferred from homology"/>
<evidence type="ECO:0000256" key="1">
    <source>
        <dbReference type="ARBA" id="ARBA00005254"/>
    </source>
</evidence>
<sequence>MSVQAPDAAEVLVDRADGILTITINRPQARNAINPAVARGIAAAVDELDASDELRIGILTGAGGSFCAGMDLKGFLRGELPSIEGRGFGGLTARPPRKPLIAAVEGYALAGGFELVLACDLVVAADNAQFGVPEVKRGLAATAGGLVRLPRQLPYRIALELALTGDMFPARRAHGYGLINQLTEPGQALDAARELARRIVANGPLAVAASKRVVVESQDWPADEVWERQAALTDHVFESADAREGSAAFAEKRQPVWQGK</sequence>
<dbReference type="InterPro" id="IPR018376">
    <property type="entry name" value="Enoyl-CoA_hyd/isom_CS"/>
</dbReference>
<dbReference type="Proteomes" id="UP000007564">
    <property type="component" value="Chromosome"/>
</dbReference>
<dbReference type="OrthoDB" id="9774843at2"/>
<dbReference type="SUPFAM" id="SSF52096">
    <property type="entry name" value="ClpP/crotonase"/>
    <property type="match status" value="1"/>
</dbReference>
<reference evidence="5 6" key="1">
    <citation type="journal article" date="2012" name="BMC Genomics">
        <title>Comparative genomics of the classical Bordetella subspecies: the evolution and exchange of virulence-associated diversity amongst closely related pathogens.</title>
        <authorList>
            <person name="Park J."/>
            <person name="Zhang Y."/>
            <person name="Buboltz A.M."/>
            <person name="Zhang X."/>
            <person name="Schuster S.C."/>
            <person name="Ahuja U."/>
            <person name="Liu M."/>
            <person name="Miller J.F."/>
            <person name="Sebaihia M."/>
            <person name="Bentley S.D."/>
            <person name="Parkhill J."/>
            <person name="Harvill E.T."/>
        </authorList>
    </citation>
    <scope>NUCLEOTIDE SEQUENCE [LARGE SCALE GENOMIC DNA]</scope>
    <source>
        <strain evidence="5 6">253</strain>
    </source>
</reference>
<evidence type="ECO:0000313" key="6">
    <source>
        <dbReference type="Proteomes" id="UP000007564"/>
    </source>
</evidence>
<name>A0A0C6P502_BORBO</name>
<dbReference type="EC" id="4.2.1.-" evidence="5"/>
<evidence type="ECO:0000313" key="5">
    <source>
        <dbReference type="EMBL" id="CCJ54590.1"/>
    </source>
</evidence>
<dbReference type="Pfam" id="PF00378">
    <property type="entry name" value="ECH_1"/>
    <property type="match status" value="1"/>
</dbReference>
<dbReference type="HOGENOM" id="CLU_009834_7_4_4"/>
<dbReference type="PROSITE" id="PS00166">
    <property type="entry name" value="ENOYL_COA_HYDRATASE"/>
    <property type="match status" value="1"/>
</dbReference>
<dbReference type="KEGG" id="bbh:BN112_2673"/>
<accession>A0A0C6P502</accession>
<gene>
    <name evidence="5" type="ORF">BN112_2673</name>
</gene>
<dbReference type="GO" id="GO:0016853">
    <property type="term" value="F:isomerase activity"/>
    <property type="evidence" value="ECO:0007669"/>
    <property type="project" value="UniProtKB-KW"/>
</dbReference>
<dbReference type="InterPro" id="IPR029045">
    <property type="entry name" value="ClpP/crotonase-like_dom_sf"/>
</dbReference>
<dbReference type="NCBIfam" id="NF006100">
    <property type="entry name" value="PRK08252.1"/>
    <property type="match status" value="1"/>
</dbReference>
<dbReference type="EMBL" id="HE965806">
    <property type="protein sequence ID" value="CCJ54590.1"/>
    <property type="molecule type" value="Genomic_DNA"/>
</dbReference>
<dbReference type="GeneID" id="56480563"/>
<keyword evidence="2" id="KW-0443">Lipid metabolism</keyword>
<keyword evidence="5" id="KW-0413">Isomerase</keyword>
<protein>
    <submittedName>
        <fullName evidence="5">Enoyl CoA dehydratase/isomerase</fullName>
        <ecNumber evidence="5">4.2.1.-</ecNumber>
    </submittedName>
</protein>
<organism evidence="5 6">
    <name type="scientific">Bordetella bronchiseptica 253</name>
    <dbReference type="NCBI Taxonomy" id="568707"/>
    <lineage>
        <taxon>Bacteria</taxon>
        <taxon>Pseudomonadati</taxon>
        <taxon>Pseudomonadota</taxon>
        <taxon>Betaproteobacteria</taxon>
        <taxon>Burkholderiales</taxon>
        <taxon>Alcaligenaceae</taxon>
        <taxon>Bordetella</taxon>
    </lineage>
</organism>